<dbReference type="AlphaFoldDB" id="A0AAN6YZM3"/>
<gene>
    <name evidence="2" type="ORF">N657DRAFT_581657</name>
</gene>
<evidence type="ECO:0000313" key="2">
    <source>
        <dbReference type="EMBL" id="KAK4119468.1"/>
    </source>
</evidence>
<reference evidence="2" key="1">
    <citation type="journal article" date="2023" name="Mol. Phylogenet. Evol.">
        <title>Genome-scale phylogeny and comparative genomics of the fungal order Sordariales.</title>
        <authorList>
            <person name="Hensen N."/>
            <person name="Bonometti L."/>
            <person name="Westerberg I."/>
            <person name="Brannstrom I.O."/>
            <person name="Guillou S."/>
            <person name="Cros-Aarteil S."/>
            <person name="Calhoun S."/>
            <person name="Haridas S."/>
            <person name="Kuo A."/>
            <person name="Mondo S."/>
            <person name="Pangilinan J."/>
            <person name="Riley R."/>
            <person name="LaButti K."/>
            <person name="Andreopoulos B."/>
            <person name="Lipzen A."/>
            <person name="Chen C."/>
            <person name="Yan M."/>
            <person name="Daum C."/>
            <person name="Ng V."/>
            <person name="Clum A."/>
            <person name="Steindorff A."/>
            <person name="Ohm R.A."/>
            <person name="Martin F."/>
            <person name="Silar P."/>
            <person name="Natvig D.O."/>
            <person name="Lalanne C."/>
            <person name="Gautier V."/>
            <person name="Ament-Velasquez S.L."/>
            <person name="Kruys A."/>
            <person name="Hutchinson M.I."/>
            <person name="Powell A.J."/>
            <person name="Barry K."/>
            <person name="Miller A.N."/>
            <person name="Grigoriev I.V."/>
            <person name="Debuchy R."/>
            <person name="Gladieux P."/>
            <person name="Hiltunen Thoren M."/>
            <person name="Johannesson H."/>
        </authorList>
    </citation>
    <scope>NUCLEOTIDE SEQUENCE</scope>
    <source>
        <strain evidence="2">CBS 731.68</strain>
    </source>
</reference>
<feature type="signal peptide" evidence="1">
    <location>
        <begin position="1"/>
        <end position="24"/>
    </location>
</feature>
<protein>
    <submittedName>
        <fullName evidence="2">Uncharacterized protein</fullName>
    </submittedName>
</protein>
<dbReference type="GeneID" id="87826324"/>
<dbReference type="RefSeq" id="XP_062643241.1">
    <property type="nucleotide sequence ID" value="XM_062789554.1"/>
</dbReference>
<dbReference type="EMBL" id="MU853248">
    <property type="protein sequence ID" value="KAK4119468.1"/>
    <property type="molecule type" value="Genomic_DNA"/>
</dbReference>
<reference evidence="2" key="2">
    <citation type="submission" date="2023-05" db="EMBL/GenBank/DDBJ databases">
        <authorList>
            <consortium name="Lawrence Berkeley National Laboratory"/>
            <person name="Steindorff A."/>
            <person name="Hensen N."/>
            <person name="Bonometti L."/>
            <person name="Westerberg I."/>
            <person name="Brannstrom I.O."/>
            <person name="Guillou S."/>
            <person name="Cros-Aarteil S."/>
            <person name="Calhoun S."/>
            <person name="Haridas S."/>
            <person name="Kuo A."/>
            <person name="Mondo S."/>
            <person name="Pangilinan J."/>
            <person name="Riley R."/>
            <person name="Labutti K."/>
            <person name="Andreopoulos B."/>
            <person name="Lipzen A."/>
            <person name="Chen C."/>
            <person name="Yanf M."/>
            <person name="Daum C."/>
            <person name="Ng V."/>
            <person name="Clum A."/>
            <person name="Ohm R."/>
            <person name="Martin F."/>
            <person name="Silar P."/>
            <person name="Natvig D."/>
            <person name="Lalanne C."/>
            <person name="Gautier V."/>
            <person name="Ament-Velasquez S.L."/>
            <person name="Kruys A."/>
            <person name="Hutchinson M.I."/>
            <person name="Powell A.J."/>
            <person name="Barry K."/>
            <person name="Miller A.N."/>
            <person name="Grigoriev I.V."/>
            <person name="Debuchy R."/>
            <person name="Gladieux P."/>
            <person name="Thoren M.H."/>
            <person name="Johannesson H."/>
        </authorList>
    </citation>
    <scope>NUCLEOTIDE SEQUENCE</scope>
    <source>
        <strain evidence="2">CBS 731.68</strain>
    </source>
</reference>
<dbReference type="Proteomes" id="UP001302602">
    <property type="component" value="Unassembled WGS sequence"/>
</dbReference>
<evidence type="ECO:0000313" key="3">
    <source>
        <dbReference type="Proteomes" id="UP001302602"/>
    </source>
</evidence>
<sequence length="325" mass="34915">MRENVVSFALSTVVAHLLLSKAYAARPCGNSSAGFQYRLGDMRYDGPDPSKNNGLATIAASLQGSTGTPLFECIGQWPKAWEGWYEDGNKLIWGDCIYTGAGLAQDRTVSFAVDWKKRAMYLAHTFACSDKEGSDGLAIGSISLDLNCTTADDGSFCVPKSPSTGTRPTLTISTTLLPAPLDGTVACIDASTQYQSWRLENWQRRIEMEPGSSPTNPKIVSDSGPSFTLRSLALGGELSCATSGQQNGTFVGACRFADAAARTTGEFSFDPKLNMLVISQQWRCDDSTSFETDGVIFMQASCGRVFNSNMFICTSNPVWIGTGVV</sequence>
<proteinExistence type="predicted"/>
<comment type="caution">
    <text evidence="2">The sequence shown here is derived from an EMBL/GenBank/DDBJ whole genome shotgun (WGS) entry which is preliminary data.</text>
</comment>
<organism evidence="2 3">
    <name type="scientific">Parathielavia appendiculata</name>
    <dbReference type="NCBI Taxonomy" id="2587402"/>
    <lineage>
        <taxon>Eukaryota</taxon>
        <taxon>Fungi</taxon>
        <taxon>Dikarya</taxon>
        <taxon>Ascomycota</taxon>
        <taxon>Pezizomycotina</taxon>
        <taxon>Sordariomycetes</taxon>
        <taxon>Sordariomycetidae</taxon>
        <taxon>Sordariales</taxon>
        <taxon>Chaetomiaceae</taxon>
        <taxon>Parathielavia</taxon>
    </lineage>
</organism>
<keyword evidence="3" id="KW-1185">Reference proteome</keyword>
<evidence type="ECO:0000256" key="1">
    <source>
        <dbReference type="SAM" id="SignalP"/>
    </source>
</evidence>
<name>A0AAN6YZM3_9PEZI</name>
<accession>A0AAN6YZM3</accession>
<keyword evidence="1" id="KW-0732">Signal</keyword>
<feature type="chain" id="PRO_5042869080" evidence="1">
    <location>
        <begin position="25"/>
        <end position="325"/>
    </location>
</feature>